<dbReference type="PANTHER" id="PTHR33044">
    <property type="entry name" value="BIFUNCTIONAL INHIBITOR/LIPID-TRANSFER PROTEIN/SEED STORAGE 2S ALBUMIN SUPERFAMILY PROTEIN-RELATED"/>
    <property type="match status" value="1"/>
</dbReference>
<reference evidence="10" key="1">
    <citation type="submission" date="2015-04" db="UniProtKB">
        <authorList>
            <consortium name="EnsemblPlants"/>
        </authorList>
    </citation>
    <scope>IDENTIFICATION</scope>
</reference>
<evidence type="ECO:0000313" key="11">
    <source>
        <dbReference type="Proteomes" id="UP000026961"/>
    </source>
</evidence>
<dbReference type="GO" id="GO:0098552">
    <property type="term" value="C:side of membrane"/>
    <property type="evidence" value="ECO:0007669"/>
    <property type="project" value="UniProtKB-KW"/>
</dbReference>
<feature type="domain" description="Bifunctional inhibitor/plant lipid transfer protein/seed storage helical" evidence="9">
    <location>
        <begin position="137"/>
        <end position="214"/>
    </location>
</feature>
<keyword evidence="3" id="KW-0336">GPI-anchor</keyword>
<keyword evidence="3" id="KW-0472">Membrane</keyword>
<accession>A0A0E0AGD4</accession>
<evidence type="ECO:0000256" key="4">
    <source>
        <dbReference type="ARBA" id="ARBA00022729"/>
    </source>
</evidence>
<reference evidence="10" key="2">
    <citation type="submission" date="2018-05" db="EMBL/GenBank/DDBJ databases">
        <title>OgluRS3 (Oryza glumaepatula Reference Sequence Version 3).</title>
        <authorList>
            <person name="Zhang J."/>
            <person name="Kudrna D."/>
            <person name="Lee S."/>
            <person name="Talag J."/>
            <person name="Welchert J."/>
            <person name="Wing R.A."/>
        </authorList>
    </citation>
    <scope>NUCLEOTIDE SEQUENCE [LARGE SCALE GENOMIC DNA]</scope>
</reference>
<dbReference type="Proteomes" id="UP000026961">
    <property type="component" value="Chromosome 7"/>
</dbReference>
<keyword evidence="4" id="KW-0732">Signal</keyword>
<dbReference type="GO" id="GO:0006869">
    <property type="term" value="P:lipid transport"/>
    <property type="evidence" value="ECO:0007669"/>
    <property type="project" value="InterPro"/>
</dbReference>
<dbReference type="InterPro" id="IPR000528">
    <property type="entry name" value="Plant_nsLTP"/>
</dbReference>
<organism evidence="10">
    <name type="scientific">Oryza glumipatula</name>
    <dbReference type="NCBI Taxonomy" id="40148"/>
    <lineage>
        <taxon>Eukaryota</taxon>
        <taxon>Viridiplantae</taxon>
        <taxon>Streptophyta</taxon>
        <taxon>Embryophyta</taxon>
        <taxon>Tracheophyta</taxon>
        <taxon>Spermatophyta</taxon>
        <taxon>Magnoliopsida</taxon>
        <taxon>Liliopsida</taxon>
        <taxon>Poales</taxon>
        <taxon>Poaceae</taxon>
        <taxon>BOP clade</taxon>
        <taxon>Oryzoideae</taxon>
        <taxon>Oryzeae</taxon>
        <taxon>Oryzinae</taxon>
        <taxon>Oryza</taxon>
    </lineage>
</organism>
<comment type="similarity">
    <text evidence="2">Belongs to the plant LTP family.</text>
</comment>
<dbReference type="InterPro" id="IPR016140">
    <property type="entry name" value="Bifunc_inhib/LTP/seed_store"/>
</dbReference>
<dbReference type="eggNOG" id="ENOG502S0AW">
    <property type="taxonomic scope" value="Eukaryota"/>
</dbReference>
<dbReference type="SMART" id="SM00499">
    <property type="entry name" value="AAI"/>
    <property type="match status" value="1"/>
</dbReference>
<dbReference type="GO" id="GO:0005886">
    <property type="term" value="C:plasma membrane"/>
    <property type="evidence" value="ECO:0007669"/>
    <property type="project" value="UniProtKB-SubCell"/>
</dbReference>
<keyword evidence="7" id="KW-0449">Lipoprotein</keyword>
<dbReference type="STRING" id="40148.A0A0E0AGD4"/>
<protein>
    <recommendedName>
        <fullName evidence="9">Bifunctional inhibitor/plant lipid transfer protein/seed storage helical domain-containing protein</fullName>
    </recommendedName>
</protein>
<evidence type="ECO:0000256" key="8">
    <source>
        <dbReference type="SAM" id="MobiDB-lite"/>
    </source>
</evidence>
<evidence type="ECO:0000313" key="10">
    <source>
        <dbReference type="EnsemblPlants" id="OGLUM07G04210.1"/>
    </source>
</evidence>
<evidence type="ECO:0000256" key="2">
    <source>
        <dbReference type="ARBA" id="ARBA00009748"/>
    </source>
</evidence>
<evidence type="ECO:0000256" key="1">
    <source>
        <dbReference type="ARBA" id="ARBA00004609"/>
    </source>
</evidence>
<dbReference type="AlphaFoldDB" id="A0A0E0AGD4"/>
<dbReference type="InterPro" id="IPR036312">
    <property type="entry name" value="Bifun_inhib/LTP/seed_sf"/>
</dbReference>
<dbReference type="FunFam" id="1.10.110.10:FF:000001">
    <property type="entry name" value="Bifunctional inhibitor/lipid-transfer protein/seed storage 2S albumin superfamily protein"/>
    <property type="match status" value="1"/>
</dbReference>
<name>A0A0E0AGD4_9ORYZ</name>
<sequence>MAYMFISTMARQLCGQEEHIPALSRHSIPSIPARVAAAYNDLILHQHPHKPFSPDAPKAFLFFFFLRDIHQSVLDLTGIVLFVVEEEGGKEGGTIDRQLTMAARKSQTGVPRAPVVAVMVVVMTMLASRAASQNNGCSSVMMTLSPCLDYISGKSPIPEFTCCTTLAGVVQSDPRCLCMVLDGSAASFGISINHTRALELPGVCKVQAPPISQCTAVPTPPPAPDTPTLADEPAETNEDEPSPPPAGSAGSNKTSSATNSKKAASLMASVLIPTCALFYVF</sequence>
<dbReference type="InterPro" id="IPR043325">
    <property type="entry name" value="LTSS"/>
</dbReference>
<dbReference type="GO" id="GO:0008289">
    <property type="term" value="F:lipid binding"/>
    <property type="evidence" value="ECO:0007669"/>
    <property type="project" value="InterPro"/>
</dbReference>
<keyword evidence="6" id="KW-0325">Glycoprotein</keyword>
<evidence type="ECO:0000259" key="9">
    <source>
        <dbReference type="SMART" id="SM00499"/>
    </source>
</evidence>
<dbReference type="EnsemblPlants" id="OGLUM07G04210.1">
    <property type="protein sequence ID" value="OGLUM07G04210.1"/>
    <property type="gene ID" value="OGLUM07G04210"/>
</dbReference>
<dbReference type="HOGENOM" id="CLU_991697_0_0_1"/>
<feature type="region of interest" description="Disordered" evidence="8">
    <location>
        <begin position="215"/>
        <end position="259"/>
    </location>
</feature>
<keyword evidence="11" id="KW-1185">Reference proteome</keyword>
<keyword evidence="5" id="KW-1015">Disulfide bond</keyword>
<evidence type="ECO:0000256" key="7">
    <source>
        <dbReference type="ARBA" id="ARBA00023288"/>
    </source>
</evidence>
<dbReference type="CDD" id="cd00010">
    <property type="entry name" value="AAI_LTSS"/>
    <property type="match status" value="1"/>
</dbReference>
<dbReference type="Pfam" id="PF14368">
    <property type="entry name" value="LTP_2"/>
    <property type="match status" value="1"/>
</dbReference>
<dbReference type="PRINTS" id="PR00382">
    <property type="entry name" value="LIPIDTRNSFER"/>
</dbReference>
<proteinExistence type="inferred from homology"/>
<feature type="compositionally biased region" description="Low complexity" evidence="8">
    <location>
        <begin position="247"/>
        <end position="259"/>
    </location>
</feature>
<dbReference type="Gramene" id="OGLUM07G04210.1">
    <property type="protein sequence ID" value="OGLUM07G04210.1"/>
    <property type="gene ID" value="OGLUM07G04210"/>
</dbReference>
<evidence type="ECO:0000256" key="3">
    <source>
        <dbReference type="ARBA" id="ARBA00022622"/>
    </source>
</evidence>
<dbReference type="Gene3D" id="1.10.110.10">
    <property type="entry name" value="Plant lipid-transfer and hydrophobic proteins"/>
    <property type="match status" value="1"/>
</dbReference>
<dbReference type="SUPFAM" id="SSF47699">
    <property type="entry name" value="Bifunctional inhibitor/lipid-transfer protein/seed storage 2S albumin"/>
    <property type="match status" value="1"/>
</dbReference>
<comment type="subcellular location">
    <subcellularLocation>
        <location evidence="1">Cell membrane</location>
        <topology evidence="1">Lipid-anchor</topology>
        <topology evidence="1">GPI-anchor</topology>
    </subcellularLocation>
</comment>
<feature type="compositionally biased region" description="Acidic residues" evidence="8">
    <location>
        <begin position="232"/>
        <end position="241"/>
    </location>
</feature>
<evidence type="ECO:0000256" key="6">
    <source>
        <dbReference type="ARBA" id="ARBA00023180"/>
    </source>
</evidence>
<evidence type="ECO:0000256" key="5">
    <source>
        <dbReference type="ARBA" id="ARBA00023157"/>
    </source>
</evidence>